<feature type="transmembrane region" description="Helical" evidence="7">
    <location>
        <begin position="446"/>
        <end position="466"/>
    </location>
</feature>
<dbReference type="FunFam" id="1.20.1250.20:FF:000247">
    <property type="entry name" value="MFS general substrate transporter"/>
    <property type="match status" value="1"/>
</dbReference>
<dbReference type="PANTHER" id="PTHR43791">
    <property type="entry name" value="PERMEASE-RELATED"/>
    <property type="match status" value="1"/>
</dbReference>
<keyword evidence="3 7" id="KW-0812">Transmembrane</keyword>
<evidence type="ECO:0000256" key="3">
    <source>
        <dbReference type="ARBA" id="ARBA00022692"/>
    </source>
</evidence>
<comment type="caution">
    <text evidence="8">The sequence shown here is derived from an EMBL/GenBank/DDBJ whole genome shotgun (WGS) entry which is preliminary data.</text>
</comment>
<dbReference type="AlphaFoldDB" id="A0A0B2WLZ6"/>
<accession>A0A0B2WLZ6</accession>
<keyword evidence="9" id="KW-1185">Reference proteome</keyword>
<dbReference type="EMBL" id="AZHE01000031">
    <property type="protein sequence ID" value="KHN94684.1"/>
    <property type="molecule type" value="Genomic_DNA"/>
</dbReference>
<keyword evidence="2" id="KW-0813">Transport</keyword>
<feature type="transmembrane region" description="Helical" evidence="7">
    <location>
        <begin position="260"/>
        <end position="281"/>
    </location>
</feature>
<feature type="region of interest" description="Disordered" evidence="6">
    <location>
        <begin position="1"/>
        <end position="35"/>
    </location>
</feature>
<dbReference type="GO" id="GO:0016020">
    <property type="term" value="C:membrane"/>
    <property type="evidence" value="ECO:0007669"/>
    <property type="project" value="UniProtKB-SubCell"/>
</dbReference>
<keyword evidence="5 7" id="KW-0472">Membrane</keyword>
<dbReference type="Proteomes" id="UP000030816">
    <property type="component" value="Unassembled WGS sequence"/>
</dbReference>
<name>A0A0B2WLZ6_METAS</name>
<dbReference type="FunFam" id="1.20.1250.20:FF:000106">
    <property type="entry name" value="MFS transporter, putative"/>
    <property type="match status" value="1"/>
</dbReference>
<evidence type="ECO:0000256" key="5">
    <source>
        <dbReference type="ARBA" id="ARBA00023136"/>
    </source>
</evidence>
<dbReference type="OrthoDB" id="1935484at2759"/>
<evidence type="ECO:0000256" key="6">
    <source>
        <dbReference type="SAM" id="MobiDB-lite"/>
    </source>
</evidence>
<dbReference type="Pfam" id="PF07690">
    <property type="entry name" value="MFS_1"/>
    <property type="match status" value="1"/>
</dbReference>
<gene>
    <name evidence="8" type="ORF">MAM_07439</name>
</gene>
<dbReference type="InterPro" id="IPR036259">
    <property type="entry name" value="MFS_trans_sf"/>
</dbReference>
<evidence type="ECO:0000313" key="8">
    <source>
        <dbReference type="EMBL" id="KHN94684.1"/>
    </source>
</evidence>
<evidence type="ECO:0000256" key="2">
    <source>
        <dbReference type="ARBA" id="ARBA00022448"/>
    </source>
</evidence>
<feature type="transmembrane region" description="Helical" evidence="7">
    <location>
        <begin position="293"/>
        <end position="313"/>
    </location>
</feature>
<dbReference type="GO" id="GO:0022857">
    <property type="term" value="F:transmembrane transporter activity"/>
    <property type="evidence" value="ECO:0007669"/>
    <property type="project" value="InterPro"/>
</dbReference>
<protein>
    <submittedName>
        <fullName evidence="8">Phthalate transporter</fullName>
    </submittedName>
</protein>
<dbReference type="STRING" id="1081103.A0A0B2WLZ6"/>
<evidence type="ECO:0000256" key="4">
    <source>
        <dbReference type="ARBA" id="ARBA00022989"/>
    </source>
</evidence>
<evidence type="ECO:0000313" key="9">
    <source>
        <dbReference type="Proteomes" id="UP000030816"/>
    </source>
</evidence>
<evidence type="ECO:0000256" key="7">
    <source>
        <dbReference type="SAM" id="Phobius"/>
    </source>
</evidence>
<feature type="transmembrane region" description="Helical" evidence="7">
    <location>
        <begin position="505"/>
        <end position="525"/>
    </location>
</feature>
<evidence type="ECO:0000256" key="1">
    <source>
        <dbReference type="ARBA" id="ARBA00004141"/>
    </source>
</evidence>
<dbReference type="HOGENOM" id="CLU_001265_2_0_1"/>
<dbReference type="PANTHER" id="PTHR43791:SF104">
    <property type="entry name" value="MAJOR FACILITATOR SUPERFAMILY (MFS) PROFILE DOMAIN-CONTAINING PROTEIN-RELATED"/>
    <property type="match status" value="1"/>
</dbReference>
<dbReference type="InterPro" id="IPR011701">
    <property type="entry name" value="MFS"/>
</dbReference>
<sequence>MSTHAIPFPPRPLFSQESMSRRDGTDAFPASRDGPVAGTVRYRPRKWWQLGGKDVSHVSVDAGYEACPSPASYSSLEDAKRSEGVFVAPSPEALEVYKPVEGFEGTHRFHPSATWSHEEERRLVKKLDWKIALPACLMFFALQLDRGNISQALSDNMLGDLGMTTNDYNNGQTIFYCSFLFAELPSQLISKKLGPDTWIPIQMVSWSIVAAAQAGLGGRPSFYVCRCLLGLIEGGFIPDVILYLSYFFTNPELPRRLSWFWTSYQATQIVGAFLAYGILHLGGRGALVQGWRYMFLLEGIFTGLIGVWTWLYLPASPTQTARGRYKGLLRPRQGWFTEREEVIMVTRILRDDPGKATMHNRQGLGWSLLKDALLDYHLWPIYLLGLTWSIPATPPQAYLTLTCKALGFDTFETNLLTIPAYAIFILQLLFWTWVSEKANQRVATGLVTQLWALPLLVALVSLPAAFPNSNWSKWALSTLLVGSPYCHAVLVALTSRNSGSVRTRTVGSSLYNMSVQMSSIIASQIYRDDDKPYYYRGNKILLGLVAWNVALIIGIKAYYVVVNKRRDEIWSSMTREERLRYLNTTKDEGSKRLNFRFGH</sequence>
<organism evidence="8 9">
    <name type="scientific">Metarhizium album (strain ARSEF 1941)</name>
    <dbReference type="NCBI Taxonomy" id="1081103"/>
    <lineage>
        <taxon>Eukaryota</taxon>
        <taxon>Fungi</taxon>
        <taxon>Dikarya</taxon>
        <taxon>Ascomycota</taxon>
        <taxon>Pezizomycotina</taxon>
        <taxon>Sordariomycetes</taxon>
        <taxon>Hypocreomycetidae</taxon>
        <taxon>Hypocreales</taxon>
        <taxon>Clavicipitaceae</taxon>
        <taxon>Metarhizium</taxon>
    </lineage>
</organism>
<proteinExistence type="predicted"/>
<reference evidence="8 9" key="1">
    <citation type="journal article" date="2014" name="Proc. Natl. Acad. Sci. U.S.A.">
        <title>Trajectory and genomic determinants of fungal-pathogen speciation and host adaptation.</title>
        <authorList>
            <person name="Hu X."/>
            <person name="Xiao G."/>
            <person name="Zheng P."/>
            <person name="Shang Y."/>
            <person name="Su Y."/>
            <person name="Zhang X."/>
            <person name="Liu X."/>
            <person name="Zhan S."/>
            <person name="St Leger R.J."/>
            <person name="Wang C."/>
        </authorList>
    </citation>
    <scope>NUCLEOTIDE SEQUENCE [LARGE SCALE GENOMIC DNA]</scope>
    <source>
        <strain evidence="8 9">ARSEF 1941</strain>
    </source>
</reference>
<comment type="subcellular location">
    <subcellularLocation>
        <location evidence="1">Membrane</location>
        <topology evidence="1">Multi-pass membrane protein</topology>
    </subcellularLocation>
</comment>
<feature type="transmembrane region" description="Helical" evidence="7">
    <location>
        <begin position="228"/>
        <end position="248"/>
    </location>
</feature>
<feature type="transmembrane region" description="Helical" evidence="7">
    <location>
        <begin position="472"/>
        <end position="493"/>
    </location>
</feature>
<keyword evidence="4 7" id="KW-1133">Transmembrane helix</keyword>
<feature type="transmembrane region" description="Helical" evidence="7">
    <location>
        <begin position="415"/>
        <end position="434"/>
    </location>
</feature>
<dbReference type="RefSeq" id="XP_040675750.1">
    <property type="nucleotide sequence ID" value="XM_040826237.1"/>
</dbReference>
<dbReference type="GeneID" id="63741894"/>
<dbReference type="SUPFAM" id="SSF103473">
    <property type="entry name" value="MFS general substrate transporter"/>
    <property type="match status" value="1"/>
</dbReference>
<feature type="transmembrane region" description="Helical" evidence="7">
    <location>
        <begin position="540"/>
        <end position="561"/>
    </location>
</feature>
<dbReference type="Gene3D" id="1.20.1250.20">
    <property type="entry name" value="MFS general substrate transporter like domains"/>
    <property type="match status" value="1"/>
</dbReference>